<accession>A0A6A6QFK5</accession>
<keyword evidence="3" id="KW-1185">Reference proteome</keyword>
<gene>
    <name evidence="2" type="ORF">BU16DRAFT_134693</name>
</gene>
<evidence type="ECO:0000313" key="3">
    <source>
        <dbReference type="Proteomes" id="UP000799750"/>
    </source>
</evidence>
<proteinExistence type="predicted"/>
<organism evidence="2 3">
    <name type="scientific">Lophium mytilinum</name>
    <dbReference type="NCBI Taxonomy" id="390894"/>
    <lineage>
        <taxon>Eukaryota</taxon>
        <taxon>Fungi</taxon>
        <taxon>Dikarya</taxon>
        <taxon>Ascomycota</taxon>
        <taxon>Pezizomycotina</taxon>
        <taxon>Dothideomycetes</taxon>
        <taxon>Pleosporomycetidae</taxon>
        <taxon>Mytilinidiales</taxon>
        <taxon>Mytilinidiaceae</taxon>
        <taxon>Lophium</taxon>
    </lineage>
</organism>
<dbReference type="AlphaFoldDB" id="A0A6A6QFK5"/>
<protein>
    <submittedName>
        <fullName evidence="2">Uncharacterized protein</fullName>
    </submittedName>
</protein>
<dbReference type="OrthoDB" id="1577640at2759"/>
<name>A0A6A6QFK5_9PEZI</name>
<feature type="region of interest" description="Disordered" evidence="1">
    <location>
        <begin position="557"/>
        <end position="675"/>
    </location>
</feature>
<feature type="compositionally biased region" description="Low complexity" evidence="1">
    <location>
        <begin position="572"/>
        <end position="589"/>
    </location>
</feature>
<feature type="compositionally biased region" description="Basic and acidic residues" evidence="1">
    <location>
        <begin position="703"/>
        <end position="712"/>
    </location>
</feature>
<evidence type="ECO:0000256" key="1">
    <source>
        <dbReference type="SAM" id="MobiDB-lite"/>
    </source>
</evidence>
<sequence>MEICANGIPQHLTELTQQILWIGSALNFSASSEQIAYSEAVIGQGPSCLNISFRNTALHPTENPCWLPLFSGATIARNFPIPERQDQTGLEIPIDIMAGIAGVRHAVEYAGGVVMKGFSSMFVPIERLGNLVQWHLISSSDCDTRLSYKDVLERCKNRATLKDVSLDSLRTTRAIVGWCNTASTTLGSALANYENLDYSGAKDAESSLKCAGGTLGFQQFGVAQADFSFGPKDGKCHFQRNGPYESIVKIAEKTPVTLYDTAENRAWLVPASSVILHIAQHRNWLEPFQVDGQRVNLFSSLAKCSSIRDILLRNASIELSDYERYTFKDMVTNIWSLLEFLLDQNVRIDRTAGGAIEKPCQDILKGFEFKAVVEELSPFRQKQAKIKKTCGGWPTLVRDIDALVLFANGFEDLILPLEDESADLCRLWQRVPKGQDYLATSVKTLTDLYNVAGCRTSRAYLTSTELQWHRGTSTLFEPCKNPGAYRCECVRLQRILPKSATGTIIPPGSLTEAKDGAVIFGHSSTVLQTLKPTFKVPSTKGLFTQPNIPLTPVIVGQDSDEGLTDGETVGQTDSDGTGITPSSSITSYTNEDESSNQDVSMTGLELEPRGSRKRRWPPDESGDSLMAPQRKCQFLEPNKRTKNTTPSREMNPGCRVFGGSQKSPEPSTLGPGNETYSCQFGDPTCLKSPPQLRVLKKQTAQTFDRRYTQREP</sequence>
<evidence type="ECO:0000313" key="2">
    <source>
        <dbReference type="EMBL" id="KAF2490780.1"/>
    </source>
</evidence>
<dbReference type="Proteomes" id="UP000799750">
    <property type="component" value="Unassembled WGS sequence"/>
</dbReference>
<dbReference type="EMBL" id="MU004196">
    <property type="protein sequence ID" value="KAF2490780.1"/>
    <property type="molecule type" value="Genomic_DNA"/>
</dbReference>
<reference evidence="2" key="1">
    <citation type="journal article" date="2020" name="Stud. Mycol.">
        <title>101 Dothideomycetes genomes: a test case for predicting lifestyles and emergence of pathogens.</title>
        <authorList>
            <person name="Haridas S."/>
            <person name="Albert R."/>
            <person name="Binder M."/>
            <person name="Bloem J."/>
            <person name="Labutti K."/>
            <person name="Salamov A."/>
            <person name="Andreopoulos B."/>
            <person name="Baker S."/>
            <person name="Barry K."/>
            <person name="Bills G."/>
            <person name="Bluhm B."/>
            <person name="Cannon C."/>
            <person name="Castanera R."/>
            <person name="Culley D."/>
            <person name="Daum C."/>
            <person name="Ezra D."/>
            <person name="Gonzalez J."/>
            <person name="Henrissat B."/>
            <person name="Kuo A."/>
            <person name="Liang C."/>
            <person name="Lipzen A."/>
            <person name="Lutzoni F."/>
            <person name="Magnuson J."/>
            <person name="Mondo S."/>
            <person name="Nolan M."/>
            <person name="Ohm R."/>
            <person name="Pangilinan J."/>
            <person name="Park H.-J."/>
            <person name="Ramirez L."/>
            <person name="Alfaro M."/>
            <person name="Sun H."/>
            <person name="Tritt A."/>
            <person name="Yoshinaga Y."/>
            <person name="Zwiers L.-H."/>
            <person name="Turgeon B."/>
            <person name="Goodwin S."/>
            <person name="Spatafora J."/>
            <person name="Crous P."/>
            <person name="Grigoriev I."/>
        </authorList>
    </citation>
    <scope>NUCLEOTIDE SEQUENCE</scope>
    <source>
        <strain evidence="2">CBS 269.34</strain>
    </source>
</reference>
<feature type="region of interest" description="Disordered" evidence="1">
    <location>
        <begin position="687"/>
        <end position="712"/>
    </location>
</feature>